<proteinExistence type="predicted"/>
<keyword evidence="3" id="KW-1185">Reference proteome</keyword>
<reference evidence="2 3" key="1">
    <citation type="journal article" date="2014" name="Genome Biol. Evol.">
        <title>The genome of the myxosporean Thelohanellus kitauei shows adaptations to nutrient acquisition within its fish host.</title>
        <authorList>
            <person name="Yang Y."/>
            <person name="Xiong J."/>
            <person name="Zhou Z."/>
            <person name="Huo F."/>
            <person name="Miao W."/>
            <person name="Ran C."/>
            <person name="Liu Y."/>
            <person name="Zhang J."/>
            <person name="Feng J."/>
            <person name="Wang M."/>
            <person name="Wang M."/>
            <person name="Wang L."/>
            <person name="Yao B."/>
        </authorList>
    </citation>
    <scope>NUCLEOTIDE SEQUENCE [LARGE SCALE GENOMIC DNA]</scope>
    <source>
        <strain evidence="2">Wuqing</strain>
    </source>
</reference>
<accession>A0A0C2N520</accession>
<keyword evidence="1" id="KW-1133">Transmembrane helix</keyword>
<evidence type="ECO:0000313" key="3">
    <source>
        <dbReference type="Proteomes" id="UP000031668"/>
    </source>
</evidence>
<evidence type="ECO:0000313" key="2">
    <source>
        <dbReference type="EMBL" id="KII68987.1"/>
    </source>
</evidence>
<protein>
    <submittedName>
        <fullName evidence="2">Uncharacterized protein</fullName>
    </submittedName>
</protein>
<dbReference type="AlphaFoldDB" id="A0A0C2N520"/>
<name>A0A0C2N520_THEKT</name>
<comment type="caution">
    <text evidence="2">The sequence shown here is derived from an EMBL/GenBank/DDBJ whole genome shotgun (WGS) entry which is preliminary data.</text>
</comment>
<keyword evidence="1" id="KW-0812">Transmembrane</keyword>
<keyword evidence="1" id="KW-0472">Membrane</keyword>
<dbReference type="EMBL" id="JWZT01002657">
    <property type="protein sequence ID" value="KII68987.1"/>
    <property type="molecule type" value="Genomic_DNA"/>
</dbReference>
<gene>
    <name evidence="2" type="ORF">RF11_02159</name>
</gene>
<feature type="transmembrane region" description="Helical" evidence="1">
    <location>
        <begin position="49"/>
        <end position="70"/>
    </location>
</feature>
<evidence type="ECO:0000256" key="1">
    <source>
        <dbReference type="SAM" id="Phobius"/>
    </source>
</evidence>
<sequence>MKFIFLDAFVEGGYFHTQQVKQYGRQISYGHYRGARGDNFCYIDNGNSLMHYLTVLSMMGLVVECLYLLFKGARVRGSLRKLELEREAEKMVKKIRKVENSCDTYSEDSESNPEIE</sequence>
<organism evidence="2 3">
    <name type="scientific">Thelohanellus kitauei</name>
    <name type="common">Myxosporean</name>
    <dbReference type="NCBI Taxonomy" id="669202"/>
    <lineage>
        <taxon>Eukaryota</taxon>
        <taxon>Metazoa</taxon>
        <taxon>Cnidaria</taxon>
        <taxon>Myxozoa</taxon>
        <taxon>Myxosporea</taxon>
        <taxon>Bivalvulida</taxon>
        <taxon>Platysporina</taxon>
        <taxon>Myxobolidae</taxon>
        <taxon>Thelohanellus</taxon>
    </lineage>
</organism>
<dbReference type="Proteomes" id="UP000031668">
    <property type="component" value="Unassembled WGS sequence"/>
</dbReference>